<dbReference type="Proteomes" id="UP000790580">
    <property type="component" value="Unassembled WGS sequence"/>
</dbReference>
<evidence type="ECO:0000313" key="2">
    <source>
        <dbReference type="Proteomes" id="UP000790580"/>
    </source>
</evidence>
<proteinExistence type="predicted"/>
<comment type="caution">
    <text evidence="1">The sequence shown here is derived from an EMBL/GenBank/DDBJ whole genome shotgun (WGS) entry which is preliminary data.</text>
</comment>
<dbReference type="InterPro" id="IPR054224">
    <property type="entry name" value="DUF6944"/>
</dbReference>
<gene>
    <name evidence="1" type="ORF">KS407_16635</name>
</gene>
<dbReference type="EMBL" id="JAHQCR010000069">
    <property type="protein sequence ID" value="MBU9723048.1"/>
    <property type="molecule type" value="Genomic_DNA"/>
</dbReference>
<sequence>MATDSRDVIGNWLGAIGTTIGAVGQTKDLFGRHIVGQHLWIAGKGTQGVGAAIQAVAEDENVLAELGNWLISAGSSTVSAVGVKDLPNAYEKEAKKRFGIKHDNEPKKQDEVDNKKLIVIANALQAKGAFIVASQRDHPKRKVGGFIQSYGAFIEALGTLTEISSDEKTAQYLAVLGAWLQAAGISLQAVGTTEQFIEDNAEGEDTDIA</sequence>
<organism evidence="1 2">
    <name type="scientific">Evansella alkalicola</name>
    <dbReference type="NCBI Taxonomy" id="745819"/>
    <lineage>
        <taxon>Bacteria</taxon>
        <taxon>Bacillati</taxon>
        <taxon>Bacillota</taxon>
        <taxon>Bacilli</taxon>
        <taxon>Bacillales</taxon>
        <taxon>Bacillaceae</taxon>
        <taxon>Evansella</taxon>
    </lineage>
</organism>
<evidence type="ECO:0000313" key="1">
    <source>
        <dbReference type="EMBL" id="MBU9723048.1"/>
    </source>
</evidence>
<accession>A0ABS6JX24</accession>
<reference evidence="1 2" key="1">
    <citation type="submission" date="2021-06" db="EMBL/GenBank/DDBJ databases">
        <title>Bacillus sp. RD4P76, an endophyte from a halophyte.</title>
        <authorList>
            <person name="Sun J.-Q."/>
        </authorList>
    </citation>
    <scope>NUCLEOTIDE SEQUENCE [LARGE SCALE GENOMIC DNA]</scope>
    <source>
        <strain evidence="1 2">JCM 17098</strain>
    </source>
</reference>
<name>A0ABS6JX24_9BACI</name>
<keyword evidence="2" id="KW-1185">Reference proteome</keyword>
<dbReference type="RefSeq" id="WP_140354913.1">
    <property type="nucleotide sequence ID" value="NZ_JAHQCR010000069.1"/>
</dbReference>
<protein>
    <submittedName>
        <fullName evidence="1">Uncharacterized protein</fullName>
    </submittedName>
</protein>
<dbReference type="Pfam" id="PF22116">
    <property type="entry name" value="DUF6944"/>
    <property type="match status" value="2"/>
</dbReference>